<proteinExistence type="predicted"/>
<keyword evidence="1" id="KW-0472">Membrane</keyword>
<accession>A0A3S5BSA0</accession>
<sequence length="94" mass="9813">MQQLSWPSRTSDMPIGVGVGLCLLLTFIPFSPYPSNPAPSPSLALSVLPSCSLFASTLAPFSSRLWNLLLAASPSATCTPGFGQDVGRQSAKSD</sequence>
<keyword evidence="1" id="KW-1133">Transmembrane helix</keyword>
<gene>
    <name evidence="2" type="ORF">PXEA_LOCUS30865</name>
</gene>
<protein>
    <submittedName>
        <fullName evidence="2">Uncharacterized protein</fullName>
    </submittedName>
</protein>
<evidence type="ECO:0000313" key="3">
    <source>
        <dbReference type="Proteomes" id="UP000784294"/>
    </source>
</evidence>
<organism evidence="2 3">
    <name type="scientific">Protopolystoma xenopodis</name>
    <dbReference type="NCBI Taxonomy" id="117903"/>
    <lineage>
        <taxon>Eukaryota</taxon>
        <taxon>Metazoa</taxon>
        <taxon>Spiralia</taxon>
        <taxon>Lophotrochozoa</taxon>
        <taxon>Platyhelminthes</taxon>
        <taxon>Monogenea</taxon>
        <taxon>Polyopisthocotylea</taxon>
        <taxon>Polystomatidea</taxon>
        <taxon>Polystomatidae</taxon>
        <taxon>Protopolystoma</taxon>
    </lineage>
</organism>
<keyword evidence="1" id="KW-0812">Transmembrane</keyword>
<dbReference type="EMBL" id="CAAALY010254948">
    <property type="protein sequence ID" value="VEL37425.1"/>
    <property type="molecule type" value="Genomic_DNA"/>
</dbReference>
<comment type="caution">
    <text evidence="2">The sequence shown here is derived from an EMBL/GenBank/DDBJ whole genome shotgun (WGS) entry which is preliminary data.</text>
</comment>
<keyword evidence="3" id="KW-1185">Reference proteome</keyword>
<name>A0A3S5BSA0_9PLAT</name>
<dbReference type="AlphaFoldDB" id="A0A3S5BSA0"/>
<dbReference type="Proteomes" id="UP000784294">
    <property type="component" value="Unassembled WGS sequence"/>
</dbReference>
<reference evidence="2" key="1">
    <citation type="submission" date="2018-11" db="EMBL/GenBank/DDBJ databases">
        <authorList>
            <consortium name="Pathogen Informatics"/>
        </authorList>
    </citation>
    <scope>NUCLEOTIDE SEQUENCE</scope>
</reference>
<evidence type="ECO:0000256" key="1">
    <source>
        <dbReference type="SAM" id="Phobius"/>
    </source>
</evidence>
<evidence type="ECO:0000313" key="2">
    <source>
        <dbReference type="EMBL" id="VEL37425.1"/>
    </source>
</evidence>
<feature type="transmembrane region" description="Helical" evidence="1">
    <location>
        <begin position="12"/>
        <end position="30"/>
    </location>
</feature>